<dbReference type="PANTHER" id="PTHR33067:SF39">
    <property type="entry name" value="TRANSCRIPTION FACTOR INTERACTOR AND REGULATOR CCHC(ZN) FAMILY"/>
    <property type="match status" value="1"/>
</dbReference>
<keyword evidence="3" id="KW-1185">Reference proteome</keyword>
<gene>
    <name evidence="2" type="ORF">LSAT_V11C500266830</name>
</gene>
<protein>
    <submittedName>
        <fullName evidence="2">Uncharacterized protein</fullName>
    </submittedName>
</protein>
<evidence type="ECO:0000313" key="2">
    <source>
        <dbReference type="EMBL" id="KAJ0207321.1"/>
    </source>
</evidence>
<sequence>MTDEKIRQKENSDENQKKIKEKNVQNDIRTSPITFPFPPRQSKLKADDIQFKKFLEIFSQLHINIPFVEDLKKMPTYAKFMKYVLTRKTVFEEFETVAMTKSSFCLPWRIGILNVISLCELRASINLMFLSFFQQLKVGEVRPTTIYCLSRRKTILATTGTLIYVKKGEVTLRVNDEKITFNMFKALKQPFDMEECSFVRVTDNLVNEKVVQLSKVTHEFEEIE</sequence>
<dbReference type="AlphaFoldDB" id="A0A9R1XC60"/>
<dbReference type="Proteomes" id="UP000235145">
    <property type="component" value="Unassembled WGS sequence"/>
</dbReference>
<accession>A0A9R1XC60</accession>
<reference evidence="2 3" key="1">
    <citation type="journal article" date="2017" name="Nat. Commun.">
        <title>Genome assembly with in vitro proximity ligation data and whole-genome triplication in lettuce.</title>
        <authorList>
            <person name="Reyes-Chin-Wo S."/>
            <person name="Wang Z."/>
            <person name="Yang X."/>
            <person name="Kozik A."/>
            <person name="Arikit S."/>
            <person name="Song C."/>
            <person name="Xia L."/>
            <person name="Froenicke L."/>
            <person name="Lavelle D.O."/>
            <person name="Truco M.J."/>
            <person name="Xia R."/>
            <person name="Zhu S."/>
            <person name="Xu C."/>
            <person name="Xu H."/>
            <person name="Xu X."/>
            <person name="Cox K."/>
            <person name="Korf I."/>
            <person name="Meyers B.C."/>
            <person name="Michelmore R.W."/>
        </authorList>
    </citation>
    <scope>NUCLEOTIDE SEQUENCE [LARGE SCALE GENOMIC DNA]</scope>
    <source>
        <strain evidence="3">cv. Salinas</strain>
        <tissue evidence="2">Seedlings</tissue>
    </source>
</reference>
<comment type="caution">
    <text evidence="2">The sequence shown here is derived from an EMBL/GenBank/DDBJ whole genome shotgun (WGS) entry which is preliminary data.</text>
</comment>
<dbReference type="EMBL" id="NBSK02000005">
    <property type="protein sequence ID" value="KAJ0207321.1"/>
    <property type="molecule type" value="Genomic_DNA"/>
</dbReference>
<feature type="region of interest" description="Disordered" evidence="1">
    <location>
        <begin position="1"/>
        <end position="32"/>
    </location>
</feature>
<dbReference type="OrthoDB" id="1436742at2759"/>
<evidence type="ECO:0000256" key="1">
    <source>
        <dbReference type="SAM" id="MobiDB-lite"/>
    </source>
</evidence>
<name>A0A9R1XC60_LACSA</name>
<dbReference type="PANTHER" id="PTHR33067">
    <property type="entry name" value="RNA-DIRECTED DNA POLYMERASE-RELATED"/>
    <property type="match status" value="1"/>
</dbReference>
<organism evidence="2 3">
    <name type="scientific">Lactuca sativa</name>
    <name type="common">Garden lettuce</name>
    <dbReference type="NCBI Taxonomy" id="4236"/>
    <lineage>
        <taxon>Eukaryota</taxon>
        <taxon>Viridiplantae</taxon>
        <taxon>Streptophyta</taxon>
        <taxon>Embryophyta</taxon>
        <taxon>Tracheophyta</taxon>
        <taxon>Spermatophyta</taxon>
        <taxon>Magnoliopsida</taxon>
        <taxon>eudicotyledons</taxon>
        <taxon>Gunneridae</taxon>
        <taxon>Pentapetalae</taxon>
        <taxon>asterids</taxon>
        <taxon>campanulids</taxon>
        <taxon>Asterales</taxon>
        <taxon>Asteraceae</taxon>
        <taxon>Cichorioideae</taxon>
        <taxon>Cichorieae</taxon>
        <taxon>Lactucinae</taxon>
        <taxon>Lactuca</taxon>
    </lineage>
</organism>
<feature type="compositionally biased region" description="Basic and acidic residues" evidence="1">
    <location>
        <begin position="1"/>
        <end position="24"/>
    </location>
</feature>
<evidence type="ECO:0000313" key="3">
    <source>
        <dbReference type="Proteomes" id="UP000235145"/>
    </source>
</evidence>
<proteinExistence type="predicted"/>